<proteinExistence type="predicted"/>
<evidence type="ECO:0000313" key="3">
    <source>
        <dbReference type="EMBL" id="MBD0779604.1"/>
    </source>
</evidence>
<dbReference type="Gene3D" id="3.20.20.140">
    <property type="entry name" value="Metal-dependent hydrolases"/>
    <property type="match status" value="1"/>
</dbReference>
<reference evidence="3" key="1">
    <citation type="submission" date="2020-05" db="EMBL/GenBank/DDBJ databases">
        <title>The draft genome sequence of Maribacter sp. ANRC-HE7.</title>
        <authorList>
            <person name="Mu L."/>
        </authorList>
    </citation>
    <scope>NUCLEOTIDE SEQUENCE</scope>
    <source>
        <strain evidence="3">ANRC-HE7</strain>
    </source>
</reference>
<dbReference type="InterPro" id="IPR006680">
    <property type="entry name" value="Amidohydro-rel"/>
</dbReference>
<organism evidence="3 4">
    <name type="scientific">Maribacter aquimaris</name>
    <dbReference type="NCBI Taxonomy" id="2737171"/>
    <lineage>
        <taxon>Bacteria</taxon>
        <taxon>Pseudomonadati</taxon>
        <taxon>Bacteroidota</taxon>
        <taxon>Flavobacteriia</taxon>
        <taxon>Flavobacteriales</taxon>
        <taxon>Flavobacteriaceae</taxon>
        <taxon>Maribacter</taxon>
    </lineage>
</organism>
<evidence type="ECO:0000313" key="4">
    <source>
        <dbReference type="Proteomes" id="UP001166021"/>
    </source>
</evidence>
<dbReference type="PANTHER" id="PTHR21240:SF28">
    <property type="entry name" value="ISO-OROTATE DECARBOXYLASE (EUROFUNG)"/>
    <property type="match status" value="1"/>
</dbReference>
<accession>A0ABR7V479</accession>
<name>A0ABR7V479_9FLAO</name>
<gene>
    <name evidence="3" type="ORF">HPE56_17520</name>
</gene>
<sequence length="357" mass="40885">MRALLLSIVLIVNVFSVVMGQEDILLKDYNPKSIYKTHKTVLEKAKFPVIDMHSHAYATSQEEIGEWVKTMDKFGIEKTIILTKLTGKAFDSVYNIYAKYEGRFEVWCGFDYTGYAKKGWAGKAVQELERCYEVGARGIGELGDKGEGLLYSKPTAAYDMHIDDERMKPLLEKCGELGMPINIHIAEPIWMYEPIDVYNDGLMNAADWQIDTSNKDLLLHSELIGTLENAVKANPGTTFIACHFANCSYDLGILGKLLDHYPNLYADISARYAETAPVPRYTKSFYEKYQDRLLYGTDMGFDASMYEITFRILETEDEHFYAKELFGYHWSLYGLGLSDAVLKKIYYENAKKIRNYE</sequence>
<dbReference type="InterPro" id="IPR032466">
    <property type="entry name" value="Metal_Hydrolase"/>
</dbReference>
<keyword evidence="4" id="KW-1185">Reference proteome</keyword>
<dbReference type="RefSeq" id="WP_188245049.1">
    <property type="nucleotide sequence ID" value="NZ_JABTCF010000013.1"/>
</dbReference>
<dbReference type="EMBL" id="JABTCF010000013">
    <property type="protein sequence ID" value="MBD0779604.1"/>
    <property type="molecule type" value="Genomic_DNA"/>
</dbReference>
<dbReference type="Proteomes" id="UP001166021">
    <property type="component" value="Unassembled WGS sequence"/>
</dbReference>
<dbReference type="InterPro" id="IPR032465">
    <property type="entry name" value="ACMSD"/>
</dbReference>
<comment type="caution">
    <text evidence="3">The sequence shown here is derived from an EMBL/GenBank/DDBJ whole genome shotgun (WGS) entry which is preliminary data.</text>
</comment>
<protein>
    <submittedName>
        <fullName evidence="3">Amidohydrolase family protein</fullName>
    </submittedName>
</protein>
<dbReference type="PANTHER" id="PTHR21240">
    <property type="entry name" value="2-AMINO-3-CARBOXYLMUCONATE-6-SEMIALDEHYDE DECARBOXYLASE"/>
    <property type="match status" value="1"/>
</dbReference>
<keyword evidence="1" id="KW-0456">Lyase</keyword>
<dbReference type="SUPFAM" id="SSF51556">
    <property type="entry name" value="Metallo-dependent hydrolases"/>
    <property type="match status" value="1"/>
</dbReference>
<evidence type="ECO:0000259" key="2">
    <source>
        <dbReference type="Pfam" id="PF04909"/>
    </source>
</evidence>
<evidence type="ECO:0000256" key="1">
    <source>
        <dbReference type="ARBA" id="ARBA00023239"/>
    </source>
</evidence>
<dbReference type="Pfam" id="PF04909">
    <property type="entry name" value="Amidohydro_2"/>
    <property type="match status" value="1"/>
</dbReference>
<feature type="domain" description="Amidohydrolase-related" evidence="2">
    <location>
        <begin position="73"/>
        <end position="352"/>
    </location>
</feature>